<organism evidence="3 4">
    <name type="scientific">Sporothrix stenoceras</name>
    <dbReference type="NCBI Taxonomy" id="5173"/>
    <lineage>
        <taxon>Eukaryota</taxon>
        <taxon>Fungi</taxon>
        <taxon>Dikarya</taxon>
        <taxon>Ascomycota</taxon>
        <taxon>Pezizomycotina</taxon>
        <taxon>Sordariomycetes</taxon>
        <taxon>Sordariomycetidae</taxon>
        <taxon>Ophiostomatales</taxon>
        <taxon>Ophiostomataceae</taxon>
        <taxon>Sporothrix</taxon>
    </lineage>
</organism>
<dbReference type="InterPro" id="IPR014485">
    <property type="entry name" value="Pesterase_C1039"/>
</dbReference>
<dbReference type="Proteomes" id="UP001583186">
    <property type="component" value="Unassembled WGS sequence"/>
</dbReference>
<dbReference type="InterPro" id="IPR006179">
    <property type="entry name" value="5_nucleotidase/apyrase"/>
</dbReference>
<dbReference type="SUPFAM" id="SSF56300">
    <property type="entry name" value="Metallo-dependent phosphatases"/>
    <property type="match status" value="1"/>
</dbReference>
<evidence type="ECO:0000259" key="2">
    <source>
        <dbReference type="Pfam" id="PF21953"/>
    </source>
</evidence>
<proteinExistence type="predicted"/>
<evidence type="ECO:0000313" key="4">
    <source>
        <dbReference type="Proteomes" id="UP001583186"/>
    </source>
</evidence>
<evidence type="ECO:0000313" key="3">
    <source>
        <dbReference type="EMBL" id="KAL1887881.1"/>
    </source>
</evidence>
<dbReference type="EMBL" id="JAWCUI010000106">
    <property type="protein sequence ID" value="KAL1887881.1"/>
    <property type="molecule type" value="Genomic_DNA"/>
</dbReference>
<feature type="signal peptide" evidence="1">
    <location>
        <begin position="1"/>
        <end position="19"/>
    </location>
</feature>
<sequence>MTTATFVAAVAAFAPLVQAMQPDAVPPLPAPMRPLQWGQINFLHTTDTHGWHAGHLQESQYSADWGDYVSFADHMRQRADEDGVDLLLVDTGDRVEGNGLYDASTPKGQYTYDIFRNQDIDIICSGNHELYQADTADREHHQTVPNFAGHYLASNLDYIDSKTGKQVPMSDNRYRTFQTKHQKLDIVAFGFLFNFTANAANSVVQPVQQTVQEPWFMHAITKEPADLFVVIGHVGARMGELRVIYNAIRAANPHTPIAIFAGHAHVRDAVHFDDRAVAIASGRYFETIGWMSVSGVDHTEHAETKRDAPIKFARRYIDNNLLGLYYHSGKNATTFPTDHGRNVTATIAAARSDLDLETPYGCAPQNYWLQRRPHDHPSSVFSLLRKHVLPEAIVRPDRADVPRIVLINTGAMRFDIFRGAFTRDTTFIVSPFISLVRYIPDVPYALARQVLPILNRFGPILSAMAEEAAATGVTDQTEAWANVMDWREMGVPEQYSFREEEADNGVGAGGSIKNDQNAAQKLLFGRKVDSDSGSDGDDAGRPPLVAGYTTWDDFGLDGDDAIHEPLPRFRLPNCIQAEVSFPKAKSEVAAEPETVDFVFFDFIQKFVLQALAYAEQNAGGVAPDGTTYKHYTDADVESYLENKFTDYFADWVKKNWGDMCGDKSV</sequence>
<protein>
    <recommendedName>
        <fullName evidence="2">Putative 5'-nucleotidase C-terminal domain-containing protein</fullName>
    </recommendedName>
</protein>
<accession>A0ABR3YHX4</accession>
<feature type="chain" id="PRO_5046027967" description="Putative 5'-nucleotidase C-terminal domain-containing protein" evidence="1">
    <location>
        <begin position="20"/>
        <end position="665"/>
    </location>
</feature>
<dbReference type="Gene3D" id="3.60.21.10">
    <property type="match status" value="1"/>
</dbReference>
<gene>
    <name evidence="3" type="ORF">Sste5346_009939</name>
</gene>
<keyword evidence="4" id="KW-1185">Reference proteome</keyword>
<name>A0ABR3YHX4_9PEZI</name>
<feature type="domain" description="Putative 5'-nucleotidase C-terminal" evidence="2">
    <location>
        <begin position="366"/>
        <end position="608"/>
    </location>
</feature>
<dbReference type="PIRSF" id="PIRSF017316">
    <property type="entry name" value="Pesterase_C1039"/>
    <property type="match status" value="1"/>
</dbReference>
<dbReference type="Gene3D" id="3.90.780.10">
    <property type="entry name" value="5'-Nucleotidase, C-terminal domain"/>
    <property type="match status" value="2"/>
</dbReference>
<dbReference type="InterPro" id="IPR036907">
    <property type="entry name" value="5'-Nucleotdase_C_sf"/>
</dbReference>
<dbReference type="Pfam" id="PF21953">
    <property type="entry name" value="NadN_nucleosid_C"/>
    <property type="match status" value="1"/>
</dbReference>
<keyword evidence="1" id="KW-0732">Signal</keyword>
<dbReference type="PANTHER" id="PTHR11575">
    <property type="entry name" value="5'-NUCLEOTIDASE-RELATED"/>
    <property type="match status" value="1"/>
</dbReference>
<dbReference type="SUPFAM" id="SSF55816">
    <property type="entry name" value="5'-nucleotidase (syn. UDP-sugar hydrolase), C-terminal domain"/>
    <property type="match status" value="1"/>
</dbReference>
<dbReference type="CDD" id="cd07407">
    <property type="entry name" value="MPP_YHR202W_N"/>
    <property type="match status" value="1"/>
</dbReference>
<dbReference type="InterPro" id="IPR029052">
    <property type="entry name" value="Metallo-depent_PP-like"/>
</dbReference>
<comment type="caution">
    <text evidence="3">The sequence shown here is derived from an EMBL/GenBank/DDBJ whole genome shotgun (WGS) entry which is preliminary data.</text>
</comment>
<dbReference type="InterPro" id="IPR041823">
    <property type="entry name" value="YHR202W_N"/>
</dbReference>
<dbReference type="InterPro" id="IPR053828">
    <property type="entry name" value="Nucleosidase_C"/>
</dbReference>
<reference evidence="3 4" key="1">
    <citation type="journal article" date="2024" name="IMA Fungus">
        <title>IMA Genome - F19 : A genome assembly and annotation guide to empower mycologists, including annotated draft genome sequences of Ceratocystis pirilliformis, Diaporthe australafricana, Fusarium ophioides, Paecilomyces lecythidis, and Sporothrix stenoceras.</title>
        <authorList>
            <person name="Aylward J."/>
            <person name="Wilson A.M."/>
            <person name="Visagie C.M."/>
            <person name="Spraker J."/>
            <person name="Barnes I."/>
            <person name="Buitendag C."/>
            <person name="Ceriani C."/>
            <person name="Del Mar Angel L."/>
            <person name="du Plessis D."/>
            <person name="Fuchs T."/>
            <person name="Gasser K."/>
            <person name="Kramer D."/>
            <person name="Li W."/>
            <person name="Munsamy K."/>
            <person name="Piso A."/>
            <person name="Price J.L."/>
            <person name="Sonnekus B."/>
            <person name="Thomas C."/>
            <person name="van der Nest A."/>
            <person name="van Dijk A."/>
            <person name="van Heerden A."/>
            <person name="van Vuuren N."/>
            <person name="Yilmaz N."/>
            <person name="Duong T.A."/>
            <person name="van der Merwe N.A."/>
            <person name="Wingfield M.J."/>
            <person name="Wingfield B.D."/>
        </authorList>
    </citation>
    <scope>NUCLEOTIDE SEQUENCE [LARGE SCALE GENOMIC DNA]</scope>
    <source>
        <strain evidence="3 4">CMW 5346</strain>
    </source>
</reference>
<dbReference type="PANTHER" id="PTHR11575:SF43">
    <property type="entry name" value="SER_THR PROTEIN PHOSPHATASE FAMILY (AFU_ORTHOLOGUE AFUA_3G04160)"/>
    <property type="match status" value="1"/>
</dbReference>
<evidence type="ECO:0000256" key="1">
    <source>
        <dbReference type="SAM" id="SignalP"/>
    </source>
</evidence>